<feature type="binding site" evidence="18">
    <location>
        <begin position="69"/>
        <end position="73"/>
    </location>
    <ligand>
        <name>(6S)-NADPHX</name>
        <dbReference type="ChEBI" id="CHEBI:64076"/>
    </ligand>
</feature>
<keyword evidence="7 17" id="KW-0067">ATP-binding</keyword>
<feature type="binding site" evidence="17">
    <location>
        <begin position="411"/>
        <end position="415"/>
    </location>
    <ligand>
        <name>AMP</name>
        <dbReference type="ChEBI" id="CHEBI:456215"/>
    </ligand>
</feature>
<comment type="similarity">
    <text evidence="3 19">In the N-terminal section; belongs to the NnrE/AIBP family.</text>
</comment>
<feature type="binding site" evidence="17">
    <location>
        <position position="441"/>
    </location>
    <ligand>
        <name>(6S)-NADPHX</name>
        <dbReference type="ChEBI" id="CHEBI:64076"/>
    </ligand>
</feature>
<dbReference type="PROSITE" id="PS51385">
    <property type="entry name" value="YJEF_N"/>
    <property type="match status" value="1"/>
</dbReference>
<comment type="cofactor">
    <cofactor evidence="17">
        <name>Mg(2+)</name>
        <dbReference type="ChEBI" id="CHEBI:18420"/>
    </cofactor>
</comment>
<dbReference type="EC" id="4.2.1.136" evidence="19"/>
<feature type="binding site" evidence="17">
    <location>
        <position position="374"/>
    </location>
    <ligand>
        <name>(6S)-NADPHX</name>
        <dbReference type="ChEBI" id="CHEBI:64076"/>
    </ligand>
</feature>
<comment type="similarity">
    <text evidence="17">Belongs to the NnrD/CARKD family.</text>
</comment>
<dbReference type="Proteomes" id="UP000829194">
    <property type="component" value="Chromosome"/>
</dbReference>
<evidence type="ECO:0000256" key="15">
    <source>
        <dbReference type="ARBA" id="ARBA00048238"/>
    </source>
</evidence>
<comment type="cofactor">
    <cofactor evidence="18 19">
        <name>K(+)</name>
        <dbReference type="ChEBI" id="CHEBI:29103"/>
    </cofactor>
    <text evidence="18 19">Binds 1 potassium ion per subunit.</text>
</comment>
<dbReference type="PIRSF" id="PIRSF017184">
    <property type="entry name" value="Nnr"/>
    <property type="match status" value="1"/>
</dbReference>
<comment type="catalytic activity">
    <reaction evidence="2 18 19">
        <text>(6R)-NADPHX = (6S)-NADPHX</text>
        <dbReference type="Rhea" id="RHEA:32227"/>
        <dbReference type="ChEBI" id="CHEBI:64076"/>
        <dbReference type="ChEBI" id="CHEBI:64077"/>
        <dbReference type="EC" id="5.1.99.6"/>
    </reaction>
</comment>
<dbReference type="SUPFAM" id="SSF64153">
    <property type="entry name" value="YjeF N-terminal domain-like"/>
    <property type="match status" value="1"/>
</dbReference>
<dbReference type="PANTHER" id="PTHR12592:SF0">
    <property type="entry name" value="ATP-DEPENDENT (S)-NAD(P)H-HYDRATE DEHYDRATASE"/>
    <property type="match status" value="1"/>
</dbReference>
<evidence type="ECO:0000256" key="2">
    <source>
        <dbReference type="ARBA" id="ARBA00000909"/>
    </source>
</evidence>
<dbReference type="RefSeq" id="WP_057943436.1">
    <property type="nucleotide sequence ID" value="NZ_CP011131.1"/>
</dbReference>
<evidence type="ECO:0000256" key="10">
    <source>
        <dbReference type="ARBA" id="ARBA00023027"/>
    </source>
</evidence>
<evidence type="ECO:0000256" key="13">
    <source>
        <dbReference type="ARBA" id="ARBA00023268"/>
    </source>
</evidence>
<dbReference type="InterPro" id="IPR004443">
    <property type="entry name" value="YjeF_N_dom"/>
</dbReference>
<dbReference type="Pfam" id="PF01256">
    <property type="entry name" value="Carb_kinase"/>
    <property type="match status" value="1"/>
</dbReference>
<evidence type="ECO:0000256" key="17">
    <source>
        <dbReference type="HAMAP-Rule" id="MF_01965"/>
    </source>
</evidence>
<dbReference type="InterPro" id="IPR000631">
    <property type="entry name" value="CARKD"/>
</dbReference>
<organism evidence="22 23">
    <name type="scientific">Lysobacter gummosus</name>
    <dbReference type="NCBI Taxonomy" id="262324"/>
    <lineage>
        <taxon>Bacteria</taxon>
        <taxon>Pseudomonadati</taxon>
        <taxon>Pseudomonadota</taxon>
        <taxon>Gammaproteobacteria</taxon>
        <taxon>Lysobacterales</taxon>
        <taxon>Lysobacteraceae</taxon>
        <taxon>Lysobacter</taxon>
    </lineage>
</organism>
<evidence type="ECO:0000259" key="21">
    <source>
        <dbReference type="PROSITE" id="PS51385"/>
    </source>
</evidence>
<comment type="similarity">
    <text evidence="4 19">In the C-terminal section; belongs to the NnrD/CARKD family.</text>
</comment>
<keyword evidence="11 18" id="KW-0413">Isomerase</keyword>
<feature type="binding site" evidence="18">
    <location>
        <position position="132"/>
    </location>
    <ligand>
        <name>K(+)</name>
        <dbReference type="ChEBI" id="CHEBI:29103"/>
    </ligand>
</feature>
<comment type="function">
    <text evidence="17">Catalyzes the dehydration of the S-form of NAD(P)HX at the expense of ADP, which is converted to AMP. Together with NAD(P)HX epimerase, which catalyzes the epimerization of the S- and R-forms, the enzyme allows the repair of both epimers of NAD(P)HX, a damaged form of NAD(P)H that is a result of enzymatic or heat-dependent hydration.</text>
</comment>
<evidence type="ECO:0000256" key="12">
    <source>
        <dbReference type="ARBA" id="ARBA00023239"/>
    </source>
</evidence>
<evidence type="ECO:0000256" key="1">
    <source>
        <dbReference type="ARBA" id="ARBA00000013"/>
    </source>
</evidence>
<dbReference type="PROSITE" id="PS01049">
    <property type="entry name" value="YJEF_C_1"/>
    <property type="match status" value="1"/>
</dbReference>
<feature type="domain" description="YjeF C-terminal" evidence="20">
    <location>
        <begin position="231"/>
        <end position="500"/>
    </location>
</feature>
<dbReference type="Gene3D" id="3.40.1190.20">
    <property type="match status" value="1"/>
</dbReference>
<dbReference type="InterPro" id="IPR036652">
    <property type="entry name" value="YjeF_N_dom_sf"/>
</dbReference>
<comment type="catalytic activity">
    <reaction evidence="1 18 19">
        <text>(6R)-NADHX = (6S)-NADHX</text>
        <dbReference type="Rhea" id="RHEA:32215"/>
        <dbReference type="ChEBI" id="CHEBI:64074"/>
        <dbReference type="ChEBI" id="CHEBI:64075"/>
        <dbReference type="EC" id="5.1.99.6"/>
    </reaction>
</comment>
<dbReference type="NCBIfam" id="TIGR00196">
    <property type="entry name" value="yjeF_cterm"/>
    <property type="match status" value="1"/>
</dbReference>
<dbReference type="InterPro" id="IPR017953">
    <property type="entry name" value="Carbohydrate_kinase_pred_CS"/>
</dbReference>
<evidence type="ECO:0000256" key="3">
    <source>
        <dbReference type="ARBA" id="ARBA00006001"/>
    </source>
</evidence>
<evidence type="ECO:0000313" key="23">
    <source>
        <dbReference type="Proteomes" id="UP000829194"/>
    </source>
</evidence>
<keyword evidence="9 18" id="KW-0630">Potassium</keyword>
<dbReference type="InterPro" id="IPR030677">
    <property type="entry name" value="Nnr"/>
</dbReference>
<comment type="catalytic activity">
    <reaction evidence="15 17 19">
        <text>(6S)-NADHX + ADP = AMP + phosphate + NADH + H(+)</text>
        <dbReference type="Rhea" id="RHEA:32223"/>
        <dbReference type="ChEBI" id="CHEBI:15378"/>
        <dbReference type="ChEBI" id="CHEBI:43474"/>
        <dbReference type="ChEBI" id="CHEBI:57945"/>
        <dbReference type="ChEBI" id="CHEBI:64074"/>
        <dbReference type="ChEBI" id="CHEBI:456215"/>
        <dbReference type="ChEBI" id="CHEBI:456216"/>
        <dbReference type="EC" id="4.2.1.136"/>
    </reaction>
</comment>
<evidence type="ECO:0000259" key="20">
    <source>
        <dbReference type="PROSITE" id="PS51383"/>
    </source>
</evidence>
<dbReference type="InterPro" id="IPR029056">
    <property type="entry name" value="Ribokinase-like"/>
</dbReference>
<proteinExistence type="inferred from homology"/>
<keyword evidence="23" id="KW-1185">Reference proteome</keyword>
<dbReference type="NCBIfam" id="TIGR00197">
    <property type="entry name" value="yjeF_nterm"/>
    <property type="match status" value="1"/>
</dbReference>
<feature type="binding site" evidence="17">
    <location>
        <position position="266"/>
    </location>
    <ligand>
        <name>(6S)-NADPHX</name>
        <dbReference type="ChEBI" id="CHEBI:64076"/>
    </ligand>
</feature>
<evidence type="ECO:0000256" key="5">
    <source>
        <dbReference type="ARBA" id="ARBA00022723"/>
    </source>
</evidence>
<evidence type="ECO:0000256" key="19">
    <source>
        <dbReference type="PIRNR" id="PIRNR017184"/>
    </source>
</evidence>
<comment type="function">
    <text evidence="14 19">Bifunctional enzyme that catalyzes the epimerization of the S- and R-forms of NAD(P)HX and the dehydration of the S-form of NAD(P)HX at the expense of ADP, which is converted to AMP. This allows the repair of both epimers of NAD(P)HX, a damaged form of NAD(P)H that is a result of enzymatic or heat-dependent hydration.</text>
</comment>
<feature type="binding site" evidence="17">
    <location>
        <position position="327"/>
    </location>
    <ligand>
        <name>(6S)-NADPHX</name>
        <dbReference type="ChEBI" id="CHEBI:64076"/>
    </ligand>
</feature>
<feature type="binding site" evidence="18">
    <location>
        <begin position="136"/>
        <end position="142"/>
    </location>
    <ligand>
        <name>(6S)-NADPHX</name>
        <dbReference type="ChEBI" id="CHEBI:64076"/>
    </ligand>
</feature>
<evidence type="ECO:0000256" key="8">
    <source>
        <dbReference type="ARBA" id="ARBA00022857"/>
    </source>
</evidence>
<dbReference type="EMBL" id="CP093547">
    <property type="protein sequence ID" value="UNP27749.1"/>
    <property type="molecule type" value="Genomic_DNA"/>
</dbReference>
<sequence length="507" mass="52404">MSQIAETAQIAPTTGLYDAAALRAAETAAAAELGDGYALMRRAGEAAWREWLDRWSQAYSLLVVCGPGNNGGDGYVMATHAHQAGRRVTVVRLGEHAPRGKLAQRAAAEYAAAGGSTIEFDGALPAADAIVDGLFGIGLKRPPEGAAVALIDAINAHGAPVFSLDTPSGVDADRGRVEGAAVIAERTIEFIARKAGLRTGAALDHVGTASLADLGLRLPAYGVHPVAEWLRAEDLPRWLHRRRRDSHKGRNGRVLCIGGDHGHGGALLLCAQAALRSGAGLLDAATRQAHVAPMLARLPEAMPRAVEHPDDLRASIDAADAIAIGPGLGQESWGKQLFSAVIESGKPLLLDADALNLLAAEPRLLPSQTILTPHPGEAARLLGSDTARVQSDRYSAVRALADHYHCTVVLKGAGSLIAAPGSGVRVIGAGNPGMAVGGMGDVLSGVIAALRAQGLNSFDAASCGALLHSVAGDCAAREDGERGLLPSDLMPWLRRCANPSVANTLTR</sequence>
<evidence type="ECO:0000256" key="18">
    <source>
        <dbReference type="HAMAP-Rule" id="MF_01966"/>
    </source>
</evidence>
<name>A0ABY3X5B0_9GAMM</name>
<dbReference type="EC" id="5.1.99.6" evidence="19"/>
<comment type="similarity">
    <text evidence="18">Belongs to the NnrE/AIBP family.</text>
</comment>
<evidence type="ECO:0000256" key="7">
    <source>
        <dbReference type="ARBA" id="ARBA00022840"/>
    </source>
</evidence>
<keyword evidence="8 17" id="KW-0521">NADP</keyword>
<keyword evidence="10 17" id="KW-0520">NAD</keyword>
<evidence type="ECO:0000256" key="16">
    <source>
        <dbReference type="ARBA" id="ARBA00049209"/>
    </source>
</evidence>
<feature type="binding site" evidence="18">
    <location>
        <position position="70"/>
    </location>
    <ligand>
        <name>K(+)</name>
        <dbReference type="ChEBI" id="CHEBI:29103"/>
    </ligand>
</feature>
<feature type="binding site" evidence="18">
    <location>
        <position position="168"/>
    </location>
    <ligand>
        <name>K(+)</name>
        <dbReference type="ChEBI" id="CHEBI:29103"/>
    </ligand>
</feature>
<accession>A0ABY3X5B0</accession>
<evidence type="ECO:0000256" key="9">
    <source>
        <dbReference type="ARBA" id="ARBA00022958"/>
    </source>
</evidence>
<dbReference type="Pfam" id="PF03853">
    <property type="entry name" value="YjeF_N"/>
    <property type="match status" value="1"/>
</dbReference>
<dbReference type="HAMAP" id="MF_01966">
    <property type="entry name" value="NADHX_epimerase"/>
    <property type="match status" value="1"/>
</dbReference>
<comment type="caution">
    <text evidence="18">Lacks conserved residue(s) required for the propagation of feature annotation.</text>
</comment>
<comment type="function">
    <text evidence="18">Catalyzes the epimerization of the S- and R-forms of NAD(P)HX, a damaged form of NAD(P)H that is a result of enzymatic or heat-dependent hydration. This is a prerequisite for the S-specific NAD(P)H-hydrate dehydratase to allow the repair of both epimers of NAD(P)HX.</text>
</comment>
<reference evidence="22 23" key="1">
    <citation type="submission" date="2022-03" db="EMBL/GenBank/DDBJ databases">
        <title>Complete genome sequence of Lysobacter capsici VKM B-2533 and Lysobacter gummosus 10.1.1, promising sources of lytic agents.</title>
        <authorList>
            <person name="Tarlachkov S.V."/>
            <person name="Kudryakova I.V."/>
            <person name="Afoshin A.S."/>
            <person name="Leontyevskaya E.A."/>
            <person name="Leontyevskaya N.V."/>
        </authorList>
    </citation>
    <scope>NUCLEOTIDE SEQUENCE [LARGE SCALE GENOMIC DNA]</scope>
    <source>
        <strain evidence="22 23">10.1.1</strain>
    </source>
</reference>
<gene>
    <name evidence="18" type="primary">nnrE</name>
    <name evidence="17" type="synonym">nnrD</name>
    <name evidence="22" type="ORF">MOV92_14625</name>
</gene>
<keyword evidence="13" id="KW-0511">Multifunctional enzyme</keyword>
<dbReference type="PROSITE" id="PS51383">
    <property type="entry name" value="YJEF_C_3"/>
    <property type="match status" value="1"/>
</dbReference>
<feature type="binding site" evidence="18">
    <location>
        <position position="165"/>
    </location>
    <ligand>
        <name>(6S)-NADPHX</name>
        <dbReference type="ChEBI" id="CHEBI:64076"/>
    </ligand>
</feature>
<dbReference type="HAMAP" id="MF_01965">
    <property type="entry name" value="NADHX_dehydratase"/>
    <property type="match status" value="1"/>
</dbReference>
<dbReference type="CDD" id="cd01171">
    <property type="entry name" value="YXKO-related"/>
    <property type="match status" value="1"/>
</dbReference>
<evidence type="ECO:0000313" key="22">
    <source>
        <dbReference type="EMBL" id="UNP27749.1"/>
    </source>
</evidence>
<keyword evidence="12 17" id="KW-0456">Lyase</keyword>
<evidence type="ECO:0000256" key="6">
    <source>
        <dbReference type="ARBA" id="ARBA00022741"/>
    </source>
</evidence>
<keyword evidence="6 17" id="KW-0547">Nucleotide-binding</keyword>
<dbReference type="Gene3D" id="3.40.50.10260">
    <property type="entry name" value="YjeF N-terminal domain"/>
    <property type="match status" value="1"/>
</dbReference>
<feature type="domain" description="YjeF N-terminal" evidence="21">
    <location>
        <begin position="22"/>
        <end position="222"/>
    </location>
</feature>
<protein>
    <recommendedName>
        <fullName evidence="19">Bifunctional NAD(P)H-hydrate repair enzyme</fullName>
    </recommendedName>
    <alternativeName>
        <fullName evidence="19">Nicotinamide nucleotide repair protein</fullName>
    </alternativeName>
    <domain>
        <recommendedName>
            <fullName evidence="19">ADP-dependent (S)-NAD(P)H-hydrate dehydratase</fullName>
            <ecNumber evidence="19">4.2.1.136</ecNumber>
        </recommendedName>
        <alternativeName>
            <fullName evidence="19">ADP-dependent NAD(P)HX dehydratase</fullName>
        </alternativeName>
    </domain>
    <domain>
        <recommendedName>
            <fullName evidence="19">NAD(P)H-hydrate epimerase</fullName>
            <ecNumber evidence="19">5.1.99.6</ecNumber>
        </recommendedName>
    </domain>
</protein>
<evidence type="ECO:0000256" key="4">
    <source>
        <dbReference type="ARBA" id="ARBA00009524"/>
    </source>
</evidence>
<keyword evidence="5 18" id="KW-0479">Metal-binding</keyword>
<dbReference type="PROSITE" id="PS01050">
    <property type="entry name" value="YJEF_C_2"/>
    <property type="match status" value="1"/>
</dbReference>
<dbReference type="SUPFAM" id="SSF53613">
    <property type="entry name" value="Ribokinase-like"/>
    <property type="match status" value="1"/>
</dbReference>
<evidence type="ECO:0000256" key="14">
    <source>
        <dbReference type="ARBA" id="ARBA00025153"/>
    </source>
</evidence>
<feature type="binding site" evidence="17">
    <location>
        <position position="440"/>
    </location>
    <ligand>
        <name>AMP</name>
        <dbReference type="ChEBI" id="CHEBI:456215"/>
    </ligand>
</feature>
<evidence type="ECO:0000256" key="11">
    <source>
        <dbReference type="ARBA" id="ARBA00023235"/>
    </source>
</evidence>
<dbReference type="PANTHER" id="PTHR12592">
    <property type="entry name" value="ATP-DEPENDENT (S)-NAD(P)H-HYDRATE DEHYDRATASE FAMILY MEMBER"/>
    <property type="match status" value="1"/>
</dbReference>
<comment type="subunit">
    <text evidence="17">Homotetramer.</text>
</comment>
<comment type="catalytic activity">
    <reaction evidence="16 17 19">
        <text>(6S)-NADPHX + ADP = AMP + phosphate + NADPH + H(+)</text>
        <dbReference type="Rhea" id="RHEA:32235"/>
        <dbReference type="ChEBI" id="CHEBI:15378"/>
        <dbReference type="ChEBI" id="CHEBI:43474"/>
        <dbReference type="ChEBI" id="CHEBI:57783"/>
        <dbReference type="ChEBI" id="CHEBI:64076"/>
        <dbReference type="ChEBI" id="CHEBI:456215"/>
        <dbReference type="ChEBI" id="CHEBI:456216"/>
        <dbReference type="EC" id="4.2.1.136"/>
    </reaction>
</comment>